<proteinExistence type="predicted"/>
<sequence>MGIYDKTMKSLLNVRTDRVLYLIKDLLNNLEYPGLIVSVDEIEKIAYLNRPKSVPALSVLRDIINILTSYNSMPTKRGITQGLFVVYGISTFFLGYSGVIERSGVDFAAQADKYGRPKVTLMDVPRLGTVLKDSASQIDISFDSISDLENLSERIIPCYKQAMKKAVQVTVKELAGDSFDKTSRFLARTNVMTMIKTMDAQ</sequence>
<dbReference type="AlphaFoldDB" id="X1IZY7"/>
<dbReference type="EMBL" id="BARU01031475">
    <property type="protein sequence ID" value="GAH74820.1"/>
    <property type="molecule type" value="Genomic_DNA"/>
</dbReference>
<organism evidence="1">
    <name type="scientific">marine sediment metagenome</name>
    <dbReference type="NCBI Taxonomy" id="412755"/>
    <lineage>
        <taxon>unclassified sequences</taxon>
        <taxon>metagenomes</taxon>
        <taxon>ecological metagenomes</taxon>
    </lineage>
</organism>
<reference evidence="1" key="1">
    <citation type="journal article" date="2014" name="Front. Microbiol.">
        <title>High frequency of phylogenetically diverse reductive dehalogenase-homologous genes in deep subseafloor sedimentary metagenomes.</title>
        <authorList>
            <person name="Kawai M."/>
            <person name="Futagami T."/>
            <person name="Toyoda A."/>
            <person name="Takaki Y."/>
            <person name="Nishi S."/>
            <person name="Hori S."/>
            <person name="Arai W."/>
            <person name="Tsubouchi T."/>
            <person name="Morono Y."/>
            <person name="Uchiyama I."/>
            <person name="Ito T."/>
            <person name="Fujiyama A."/>
            <person name="Inagaki F."/>
            <person name="Takami H."/>
        </authorList>
    </citation>
    <scope>NUCLEOTIDE SEQUENCE</scope>
    <source>
        <strain evidence="1">Expedition CK06-06</strain>
    </source>
</reference>
<protein>
    <submittedName>
        <fullName evidence="1">Uncharacterized protein</fullName>
    </submittedName>
</protein>
<evidence type="ECO:0000313" key="1">
    <source>
        <dbReference type="EMBL" id="GAH74820.1"/>
    </source>
</evidence>
<accession>X1IZY7</accession>
<gene>
    <name evidence="1" type="ORF">S03H2_49774</name>
</gene>
<name>X1IZY7_9ZZZZ</name>
<comment type="caution">
    <text evidence="1">The sequence shown here is derived from an EMBL/GenBank/DDBJ whole genome shotgun (WGS) entry which is preliminary data.</text>
</comment>